<dbReference type="SUPFAM" id="SSF53474">
    <property type="entry name" value="alpha/beta-Hydrolases"/>
    <property type="match status" value="1"/>
</dbReference>
<dbReference type="AlphaFoldDB" id="A0A4P7XIN6"/>
<name>A0A4P7XIN6_9ALTE</name>
<gene>
    <name evidence="1" type="ORF">soil367_12050</name>
</gene>
<dbReference type="Gene3D" id="3.40.50.1820">
    <property type="entry name" value="alpha/beta hydrolase"/>
    <property type="match status" value="1"/>
</dbReference>
<keyword evidence="2" id="KW-1185">Reference proteome</keyword>
<evidence type="ECO:0000313" key="1">
    <source>
        <dbReference type="EMBL" id="QCF26605.1"/>
    </source>
</evidence>
<dbReference type="Proteomes" id="UP000298049">
    <property type="component" value="Chromosome"/>
</dbReference>
<dbReference type="EMBL" id="CP031093">
    <property type="protein sequence ID" value="QCF26605.1"/>
    <property type="molecule type" value="Genomic_DNA"/>
</dbReference>
<reference evidence="1 2" key="1">
    <citation type="submission" date="2018-07" db="EMBL/GenBank/DDBJ databases">
        <title>Marsedoiliclastica nanhaica gen. nov. sp. nov., a novel marine hydrocarbonoclastic bacterium isolated from an in-situ enriched hydrocarbon-degrading consortium in deep-sea sediment.</title>
        <authorList>
            <person name="Dong C."/>
            <person name="Ma T."/>
            <person name="Liu R."/>
            <person name="Shao Z."/>
        </authorList>
    </citation>
    <scope>NUCLEOTIDE SEQUENCE [LARGE SCALE GENOMIC DNA]</scope>
    <source>
        <strain evidence="2">soil36-7</strain>
    </source>
</reference>
<proteinExistence type="predicted"/>
<sequence>MSDLPLVLIGGWGVPVEAVATVARRWPGRVMTVSVHDYAEAHGPEAWVRQLLSRAPVSAVWAGWSLGGQLAMLAAQIAPARVAGVWTVCSSPRFLARPDWPGMPLEEFAQFRVGVAANPARAWKRFLLLQIRGDEYEAEGREAWQPWLKKGPAWPRETLLAGLDWLGDLDRRAAWRNCQVPHSHWFGDQDPLVDPALVRTGSVANARLAAGMAHWPFGAHADALAVSLRQFGQTLEMTGENLEAP</sequence>
<evidence type="ECO:0008006" key="3">
    <source>
        <dbReference type="Google" id="ProtNLM"/>
    </source>
</evidence>
<accession>A0A4P7XIN6</accession>
<dbReference type="RefSeq" id="WP_136549312.1">
    <property type="nucleotide sequence ID" value="NZ_CP031093.1"/>
</dbReference>
<dbReference type="KEGG" id="hmi:soil367_12050"/>
<organism evidence="1 2">
    <name type="scientific">Hydrocarboniclastica marina</name>
    <dbReference type="NCBI Taxonomy" id="2259620"/>
    <lineage>
        <taxon>Bacteria</taxon>
        <taxon>Pseudomonadati</taxon>
        <taxon>Pseudomonadota</taxon>
        <taxon>Gammaproteobacteria</taxon>
        <taxon>Alteromonadales</taxon>
        <taxon>Alteromonadaceae</taxon>
        <taxon>Hydrocarboniclastica</taxon>
    </lineage>
</organism>
<dbReference type="InterPro" id="IPR029058">
    <property type="entry name" value="AB_hydrolase_fold"/>
</dbReference>
<dbReference type="OrthoDB" id="9780744at2"/>
<evidence type="ECO:0000313" key="2">
    <source>
        <dbReference type="Proteomes" id="UP000298049"/>
    </source>
</evidence>
<protein>
    <recommendedName>
        <fullName evidence="3">Alpha/beta fold hydrolase</fullName>
    </recommendedName>
</protein>